<dbReference type="AlphaFoldDB" id="A0A0K2V982"/>
<accession>A0A0K2V982</accession>
<dbReference type="EMBL" id="HACA01029683">
    <property type="protein sequence ID" value="CDW47044.1"/>
    <property type="molecule type" value="Transcribed_RNA"/>
</dbReference>
<organism evidence="1">
    <name type="scientific">Lepeophtheirus salmonis</name>
    <name type="common">Salmon louse</name>
    <name type="synonym">Caligus salmonis</name>
    <dbReference type="NCBI Taxonomy" id="72036"/>
    <lineage>
        <taxon>Eukaryota</taxon>
        <taxon>Metazoa</taxon>
        <taxon>Ecdysozoa</taxon>
        <taxon>Arthropoda</taxon>
        <taxon>Crustacea</taxon>
        <taxon>Multicrustacea</taxon>
        <taxon>Hexanauplia</taxon>
        <taxon>Copepoda</taxon>
        <taxon>Siphonostomatoida</taxon>
        <taxon>Caligidae</taxon>
        <taxon>Lepeophtheirus</taxon>
    </lineage>
</organism>
<reference evidence="1" key="1">
    <citation type="submission" date="2014-05" db="EMBL/GenBank/DDBJ databases">
        <authorList>
            <person name="Chronopoulou M."/>
        </authorList>
    </citation>
    <scope>NUCLEOTIDE SEQUENCE</scope>
    <source>
        <tissue evidence="1">Whole organism</tissue>
    </source>
</reference>
<proteinExistence type="predicted"/>
<name>A0A0K2V982_LEPSM</name>
<protein>
    <submittedName>
        <fullName evidence="1">Uncharacterized protein</fullName>
    </submittedName>
</protein>
<evidence type="ECO:0000313" key="1">
    <source>
        <dbReference type="EMBL" id="CDW47044.1"/>
    </source>
</evidence>
<sequence length="43" mass="5041">MNLLDRIDKGNAVVVPRIKHLIRHTLCLKFVKELLTDILLKFI</sequence>